<dbReference type="RefSeq" id="WP_114006360.1">
    <property type="nucleotide sequence ID" value="NZ_QGDC01000010.1"/>
</dbReference>
<accession>A0A367GKE6</accession>
<gene>
    <name evidence="2" type="ORF">DJ568_16265</name>
</gene>
<comment type="caution">
    <text evidence="2">The sequence shown here is derived from an EMBL/GenBank/DDBJ whole genome shotgun (WGS) entry which is preliminary data.</text>
</comment>
<keyword evidence="1" id="KW-0812">Transmembrane</keyword>
<keyword evidence="3" id="KW-1185">Reference proteome</keyword>
<name>A0A367GKE6_9SPHI</name>
<feature type="transmembrane region" description="Helical" evidence="1">
    <location>
        <begin position="42"/>
        <end position="59"/>
    </location>
</feature>
<sequence length="180" mass="20791">MELNALKSAWKDVSPAAKTTEEIKEMLHENKHPVLKQIRRQFTLEITCWVVFLVFYYTALDGDRKPLHINALLVGCILFPVLHNLAGYRFSKCLINGINIRQSLQNYFSKIRVYAFVSVASRVFYASGLLVFLTYGISFNTGKYYLLAVVILAISMQIFWLGRLWMKRISKLRDATALFN</sequence>
<feature type="transmembrane region" description="Helical" evidence="1">
    <location>
        <begin position="71"/>
        <end position="90"/>
    </location>
</feature>
<proteinExistence type="predicted"/>
<evidence type="ECO:0000313" key="2">
    <source>
        <dbReference type="EMBL" id="RCH53790.1"/>
    </source>
</evidence>
<dbReference type="EMBL" id="QGDC01000010">
    <property type="protein sequence ID" value="RCH53790.1"/>
    <property type="molecule type" value="Genomic_DNA"/>
</dbReference>
<protein>
    <submittedName>
        <fullName evidence="2">Uncharacterized protein</fullName>
    </submittedName>
</protein>
<evidence type="ECO:0000313" key="3">
    <source>
        <dbReference type="Proteomes" id="UP000253209"/>
    </source>
</evidence>
<keyword evidence="1" id="KW-1133">Transmembrane helix</keyword>
<dbReference type="AlphaFoldDB" id="A0A367GKE6"/>
<keyword evidence="1" id="KW-0472">Membrane</keyword>
<feature type="transmembrane region" description="Helical" evidence="1">
    <location>
        <begin position="111"/>
        <end position="138"/>
    </location>
</feature>
<feature type="transmembrane region" description="Helical" evidence="1">
    <location>
        <begin position="144"/>
        <end position="165"/>
    </location>
</feature>
<dbReference type="Proteomes" id="UP000253209">
    <property type="component" value="Unassembled WGS sequence"/>
</dbReference>
<dbReference type="OrthoDB" id="954677at2"/>
<evidence type="ECO:0000256" key="1">
    <source>
        <dbReference type="SAM" id="Phobius"/>
    </source>
</evidence>
<reference evidence="2 3" key="1">
    <citation type="submission" date="2018-05" db="EMBL/GenBank/DDBJ databases">
        <title>Mucilaginibacter hurinus sp. nov., isolated from briquette warehouse soil.</title>
        <authorList>
            <person name="Choi L."/>
        </authorList>
    </citation>
    <scope>NUCLEOTIDE SEQUENCE [LARGE SCALE GENOMIC DNA]</scope>
    <source>
        <strain evidence="2 3">ZR32</strain>
    </source>
</reference>
<organism evidence="2 3">
    <name type="scientific">Mucilaginibacter hurinus</name>
    <dbReference type="NCBI Taxonomy" id="2201324"/>
    <lineage>
        <taxon>Bacteria</taxon>
        <taxon>Pseudomonadati</taxon>
        <taxon>Bacteroidota</taxon>
        <taxon>Sphingobacteriia</taxon>
        <taxon>Sphingobacteriales</taxon>
        <taxon>Sphingobacteriaceae</taxon>
        <taxon>Mucilaginibacter</taxon>
    </lineage>
</organism>